<evidence type="ECO:0000313" key="2">
    <source>
        <dbReference type="Proteomes" id="UP000349468"/>
    </source>
</evidence>
<organism evidence="1 2">
    <name type="scientific">Pseudomonas fluorescens</name>
    <dbReference type="NCBI Taxonomy" id="294"/>
    <lineage>
        <taxon>Bacteria</taxon>
        <taxon>Pseudomonadati</taxon>
        <taxon>Pseudomonadota</taxon>
        <taxon>Gammaproteobacteria</taxon>
        <taxon>Pseudomonadales</taxon>
        <taxon>Pseudomonadaceae</taxon>
        <taxon>Pseudomonas</taxon>
    </lineage>
</organism>
<sequence length="68" mass="7721">MSTHTGSALEAIRKDAERYRWLRENAQQDVDGWCNEVPVLVHALSHALEWRGRIDESIDAAMGRGEQS</sequence>
<protein>
    <submittedName>
        <fullName evidence="1">Uncharacterized protein</fullName>
    </submittedName>
</protein>
<dbReference type="Proteomes" id="UP000349468">
    <property type="component" value="Unassembled WGS sequence"/>
</dbReference>
<gene>
    <name evidence="1" type="ORF">PS870_06441</name>
</gene>
<name>A0A5E7QJ42_PSEFL</name>
<accession>A0A5E7QJ42</accession>
<dbReference type="AlphaFoldDB" id="A0A5E7QJ42"/>
<reference evidence="1 2" key="1">
    <citation type="submission" date="2019-09" db="EMBL/GenBank/DDBJ databases">
        <authorList>
            <person name="Chandra G."/>
            <person name="Truman W A."/>
        </authorList>
    </citation>
    <scope>NUCLEOTIDE SEQUENCE [LARGE SCALE GENOMIC DNA]</scope>
    <source>
        <strain evidence="1">PS870</strain>
    </source>
</reference>
<proteinExistence type="predicted"/>
<evidence type="ECO:0000313" key="1">
    <source>
        <dbReference type="EMBL" id="VVP61769.1"/>
    </source>
</evidence>
<dbReference type="EMBL" id="CABVIK010000039">
    <property type="protein sequence ID" value="VVP61769.1"/>
    <property type="molecule type" value="Genomic_DNA"/>
</dbReference>